<evidence type="ECO:0000256" key="1">
    <source>
        <dbReference type="SAM" id="SignalP"/>
    </source>
</evidence>
<gene>
    <name evidence="3" type="ORF">SAMN04488042_1011079</name>
</gene>
<feature type="signal peptide" evidence="1">
    <location>
        <begin position="1"/>
        <end position="24"/>
    </location>
</feature>
<accession>A0A1I4JLE2</accession>
<keyword evidence="1" id="KW-0732">Signal</keyword>
<evidence type="ECO:0000313" key="3">
    <source>
        <dbReference type="EMBL" id="SFL67425.1"/>
    </source>
</evidence>
<evidence type="ECO:0000313" key="4">
    <source>
        <dbReference type="Proteomes" id="UP000199144"/>
    </source>
</evidence>
<reference evidence="3 4" key="1">
    <citation type="submission" date="2016-10" db="EMBL/GenBank/DDBJ databases">
        <authorList>
            <person name="de Groot N.N."/>
        </authorList>
    </citation>
    <scope>NUCLEOTIDE SEQUENCE [LARGE SCALE GENOMIC DNA]</scope>
    <source>
        <strain evidence="3 4">DSM 15283</strain>
    </source>
</reference>
<protein>
    <submittedName>
        <fullName evidence="3">Porin</fullName>
    </submittedName>
</protein>
<dbReference type="InterPro" id="IPR023614">
    <property type="entry name" value="Porin_dom_sf"/>
</dbReference>
<feature type="domain" description="Porin" evidence="2">
    <location>
        <begin position="11"/>
        <end position="348"/>
    </location>
</feature>
<dbReference type="RefSeq" id="WP_093091564.1">
    <property type="nucleotide sequence ID" value="NZ_FOTQ01000001.1"/>
</dbReference>
<dbReference type="GO" id="GO:0015288">
    <property type="term" value="F:porin activity"/>
    <property type="evidence" value="ECO:0007669"/>
    <property type="project" value="InterPro"/>
</dbReference>
<dbReference type="GO" id="GO:0016020">
    <property type="term" value="C:membrane"/>
    <property type="evidence" value="ECO:0007669"/>
    <property type="project" value="InterPro"/>
</dbReference>
<proteinExistence type="predicted"/>
<sequence>MSAPIKAPFIAAALLAATSTSALAEYRWETSGGGSFQFYGQFDPAYLSFDDGVSTKDGIVDNTNSNSRVGIWFRQPTDNGEFAINLESSFGLRPSAGMTQGFTPDAANWRRTNIRKVEAIWKSDQYGTFFLGQGSMSSDSAANKDLSGTTLVLYNSIPDTAGAFRFRTTAGALTTKTIAQAFGSFDGGRKGRIRYDTPAYKGFKLSVSYGEEVLAKNVNQEVTDVGIHYARQIGAYKLAGGLAYSHNEFGNGTKRRDTIGSFSALHDSGWNVTVAAGDRRETGHYVYGKIGYQADWLAAGKTALAIDYYSGQDKTSAGSESDSVGIGVVQNFDRARVQAYLGYRQYSLNETGVTYRDASSVMFGARWQF</sequence>
<dbReference type="OrthoDB" id="974738at2"/>
<dbReference type="InterPro" id="IPR033900">
    <property type="entry name" value="Gram_neg_porin_domain"/>
</dbReference>
<dbReference type="STRING" id="254406.SAMN04488042_1011079"/>
<dbReference type="Proteomes" id="UP000199144">
    <property type="component" value="Unassembled WGS sequence"/>
</dbReference>
<name>A0A1I4JLE2_9RHOB</name>
<dbReference type="AlphaFoldDB" id="A0A1I4JLE2"/>
<keyword evidence="4" id="KW-1185">Reference proteome</keyword>
<feature type="chain" id="PRO_5011476130" evidence="1">
    <location>
        <begin position="25"/>
        <end position="369"/>
    </location>
</feature>
<dbReference type="Pfam" id="PF13609">
    <property type="entry name" value="Porin_4"/>
    <property type="match status" value="1"/>
</dbReference>
<evidence type="ECO:0000259" key="2">
    <source>
        <dbReference type="Pfam" id="PF13609"/>
    </source>
</evidence>
<organism evidence="3 4">
    <name type="scientific">Shimia aestuarii</name>
    <dbReference type="NCBI Taxonomy" id="254406"/>
    <lineage>
        <taxon>Bacteria</taxon>
        <taxon>Pseudomonadati</taxon>
        <taxon>Pseudomonadota</taxon>
        <taxon>Alphaproteobacteria</taxon>
        <taxon>Rhodobacterales</taxon>
        <taxon>Roseobacteraceae</taxon>
    </lineage>
</organism>
<dbReference type="Gene3D" id="2.40.160.10">
    <property type="entry name" value="Porin"/>
    <property type="match status" value="1"/>
</dbReference>
<dbReference type="SUPFAM" id="SSF56935">
    <property type="entry name" value="Porins"/>
    <property type="match status" value="1"/>
</dbReference>
<dbReference type="EMBL" id="FOTQ01000001">
    <property type="protein sequence ID" value="SFL67425.1"/>
    <property type="molecule type" value="Genomic_DNA"/>
</dbReference>